<evidence type="ECO:0000313" key="2">
    <source>
        <dbReference type="EMBL" id="VEI01254.1"/>
    </source>
</evidence>
<dbReference type="EMBL" id="JPEP01000002">
    <property type="protein sequence ID" value="KEY18464.1"/>
    <property type="molecule type" value="Genomic_DNA"/>
</dbReference>
<proteinExistence type="predicted"/>
<organism evidence="2 4">
    <name type="scientific">Kaistella antarctica</name>
    <dbReference type="NCBI Taxonomy" id="266748"/>
    <lineage>
        <taxon>Bacteria</taxon>
        <taxon>Pseudomonadati</taxon>
        <taxon>Bacteroidota</taxon>
        <taxon>Flavobacteriia</taxon>
        <taxon>Flavobacteriales</taxon>
        <taxon>Weeksellaceae</taxon>
        <taxon>Chryseobacterium group</taxon>
        <taxon>Kaistella</taxon>
    </lineage>
</organism>
<dbReference type="RefSeq" id="WP_034718810.1">
    <property type="nucleotide sequence ID" value="NZ_FOIX01000001.1"/>
</dbReference>
<dbReference type="Proteomes" id="UP000028349">
    <property type="component" value="Unassembled WGS sequence"/>
</dbReference>
<name>A0A3S4V4A9_9FLAO</name>
<evidence type="ECO:0000313" key="4">
    <source>
        <dbReference type="Proteomes" id="UP000270036"/>
    </source>
</evidence>
<dbReference type="Proteomes" id="UP000270036">
    <property type="component" value="Chromosome"/>
</dbReference>
<evidence type="ECO:0000313" key="3">
    <source>
        <dbReference type="Proteomes" id="UP000028349"/>
    </source>
</evidence>
<dbReference type="KEGG" id="cant:NCTC13489_02625"/>
<keyword evidence="3" id="KW-1185">Reference proteome</keyword>
<evidence type="ECO:0000313" key="1">
    <source>
        <dbReference type="EMBL" id="KEY18464.1"/>
    </source>
</evidence>
<reference evidence="1 3" key="1">
    <citation type="submission" date="2014-07" db="EMBL/GenBank/DDBJ databases">
        <authorList>
            <person name="Pisani N.G."/>
            <person name="Newman J.D."/>
        </authorList>
    </citation>
    <scope>NUCLEOTIDE SEQUENCE [LARGE SCALE GENOMIC DNA]</scope>
    <source>
        <strain evidence="1 3">LMG 24720</strain>
    </source>
</reference>
<dbReference type="STRING" id="266748.HY04_08075"/>
<dbReference type="EMBL" id="LR134441">
    <property type="protein sequence ID" value="VEI01254.1"/>
    <property type="molecule type" value="Genomic_DNA"/>
</dbReference>
<dbReference type="AlphaFoldDB" id="A0A3S4V4A9"/>
<sequence length="162" mass="18320">MKIYLLIFSVVLGCSNPDKKSESKQPTFFQKDCGCVDDFKTGIALNETKMVLVKNFVIRKQNGQEYIEGNCAEAIRMYIVNEEGHEIEEEEVSCISKNKVAIKLSDSTQYSFYVTESEPITGANAKNYLLTVLKNDPKAILNIEFTPEEKIALLVTKAYFPE</sequence>
<reference evidence="2 4" key="2">
    <citation type="submission" date="2018-12" db="EMBL/GenBank/DDBJ databases">
        <authorList>
            <consortium name="Pathogen Informatics"/>
        </authorList>
    </citation>
    <scope>NUCLEOTIDE SEQUENCE [LARGE SCALE GENOMIC DNA]</scope>
    <source>
        <strain evidence="2 4">NCTC13489</strain>
    </source>
</reference>
<accession>A0A3S4V4A9</accession>
<protein>
    <submittedName>
        <fullName evidence="2">Uncharacterized protein</fullName>
    </submittedName>
</protein>
<gene>
    <name evidence="1" type="ORF">HY04_08075</name>
    <name evidence="2" type="ORF">NCTC13489_02625</name>
</gene>